<evidence type="ECO:0000313" key="2">
    <source>
        <dbReference type="Proteomes" id="UP001374584"/>
    </source>
</evidence>
<keyword evidence="2" id="KW-1185">Reference proteome</keyword>
<comment type="caution">
    <text evidence="1">The sequence shown here is derived from an EMBL/GenBank/DDBJ whole genome shotgun (WGS) entry which is preliminary data.</text>
</comment>
<dbReference type="Proteomes" id="UP001374584">
    <property type="component" value="Unassembled WGS sequence"/>
</dbReference>
<protein>
    <submittedName>
        <fullName evidence="1">Uncharacterized protein</fullName>
    </submittedName>
</protein>
<reference evidence="1 2" key="1">
    <citation type="submission" date="2024-01" db="EMBL/GenBank/DDBJ databases">
        <title>The genomes of 5 underutilized Papilionoideae crops provide insights into root nodulation and disease resistanc.</title>
        <authorList>
            <person name="Jiang F."/>
        </authorList>
    </citation>
    <scope>NUCLEOTIDE SEQUENCE [LARGE SCALE GENOMIC DNA]</scope>
    <source>
        <strain evidence="1">JINMINGXINNONG_FW02</strain>
        <tissue evidence="1">Leaves</tissue>
    </source>
</reference>
<dbReference type="EMBL" id="JAYMYR010000002">
    <property type="protein sequence ID" value="KAK7378303.1"/>
    <property type="molecule type" value="Genomic_DNA"/>
</dbReference>
<proteinExistence type="predicted"/>
<name>A0AAN9RRR8_PHACN</name>
<sequence length="78" mass="9289">MIRPKKLMLNVKVERRVLRFVNDVVDRKNVMKRVSEVEEREGEVLSVWSLGKQQIREFGIVLTGGTHFFSGWDFWMYS</sequence>
<gene>
    <name evidence="1" type="ORF">VNO80_03742</name>
</gene>
<evidence type="ECO:0000313" key="1">
    <source>
        <dbReference type="EMBL" id="KAK7378303.1"/>
    </source>
</evidence>
<organism evidence="1 2">
    <name type="scientific">Phaseolus coccineus</name>
    <name type="common">Scarlet runner bean</name>
    <name type="synonym">Phaseolus multiflorus</name>
    <dbReference type="NCBI Taxonomy" id="3886"/>
    <lineage>
        <taxon>Eukaryota</taxon>
        <taxon>Viridiplantae</taxon>
        <taxon>Streptophyta</taxon>
        <taxon>Embryophyta</taxon>
        <taxon>Tracheophyta</taxon>
        <taxon>Spermatophyta</taxon>
        <taxon>Magnoliopsida</taxon>
        <taxon>eudicotyledons</taxon>
        <taxon>Gunneridae</taxon>
        <taxon>Pentapetalae</taxon>
        <taxon>rosids</taxon>
        <taxon>fabids</taxon>
        <taxon>Fabales</taxon>
        <taxon>Fabaceae</taxon>
        <taxon>Papilionoideae</taxon>
        <taxon>50 kb inversion clade</taxon>
        <taxon>NPAAA clade</taxon>
        <taxon>indigoferoid/millettioid clade</taxon>
        <taxon>Phaseoleae</taxon>
        <taxon>Phaseolus</taxon>
    </lineage>
</organism>
<dbReference type="AlphaFoldDB" id="A0AAN9RRR8"/>
<accession>A0AAN9RRR8</accession>